<dbReference type="Gene3D" id="3.30.559.10">
    <property type="entry name" value="Chloramphenicol acetyltransferase-like domain"/>
    <property type="match status" value="2"/>
</dbReference>
<organism evidence="3 4">
    <name type="scientific">Handroanthus impetiginosus</name>
    <dbReference type="NCBI Taxonomy" id="429701"/>
    <lineage>
        <taxon>Eukaryota</taxon>
        <taxon>Viridiplantae</taxon>
        <taxon>Streptophyta</taxon>
        <taxon>Embryophyta</taxon>
        <taxon>Tracheophyta</taxon>
        <taxon>Spermatophyta</taxon>
        <taxon>Magnoliopsida</taxon>
        <taxon>eudicotyledons</taxon>
        <taxon>Gunneridae</taxon>
        <taxon>Pentapetalae</taxon>
        <taxon>asterids</taxon>
        <taxon>lamiids</taxon>
        <taxon>Lamiales</taxon>
        <taxon>Bignoniaceae</taxon>
        <taxon>Crescentiina</taxon>
        <taxon>Tabebuia alliance</taxon>
        <taxon>Handroanthus</taxon>
    </lineage>
</organism>
<dbReference type="InterPro" id="IPR023213">
    <property type="entry name" value="CAT-like_dom_sf"/>
</dbReference>
<evidence type="ECO:0000313" key="3">
    <source>
        <dbReference type="EMBL" id="PIN19369.1"/>
    </source>
</evidence>
<dbReference type="EMBL" id="NKXS01001286">
    <property type="protein sequence ID" value="PIN19369.1"/>
    <property type="molecule type" value="Genomic_DNA"/>
</dbReference>
<dbReference type="InterPro" id="IPR050898">
    <property type="entry name" value="Plant_acyltransferase"/>
</dbReference>
<comment type="similarity">
    <text evidence="1">Belongs to the plant acyltransferase family.</text>
</comment>
<keyword evidence="4" id="KW-1185">Reference proteome</keyword>
<dbReference type="PANTHER" id="PTHR31147:SF66">
    <property type="entry name" value="OS05G0315700 PROTEIN"/>
    <property type="match status" value="1"/>
</dbReference>
<dbReference type="Pfam" id="PF02458">
    <property type="entry name" value="Transferase"/>
    <property type="match status" value="1"/>
</dbReference>
<evidence type="ECO:0000256" key="1">
    <source>
        <dbReference type="ARBA" id="ARBA00009861"/>
    </source>
</evidence>
<dbReference type="Proteomes" id="UP000231279">
    <property type="component" value="Unassembled WGS sequence"/>
</dbReference>
<sequence length="443" mass="49300">MATSKTFFFNVKRNEPQLVVAEKPTPDEIKQLSDIDDQEGLRFLIPIIFFYPPTVGGKLDPVKAIRDGLAKVLVDYYPFAGRIFEGPNRKLMINCNNEGIMFVEANADVKLEQLGDGILPPCPFMEELMCGVPESGGVIGCPLLFFQVTRFSCGGFSLGIRLNHTMADGYGIMLFLNAIGEVIKGASTLSIAPVWQRELLSARSPPRITCTHNEYEQLELDNQSTTNPQDDNILTSIFFGPKEIKALRNQLPTNQAPSPTRFELMTACLWKCRTIAFEPNPNGITRISFLMNARQKKEMNLPIGYYGNGVVYPAAISKAGILCESPLTYAFNLVRSAKAQLSEEYVRSVADLMVIKGRPKYATNLNYIVSDLTRLGFDKLDLGWGKPLFGGVSWATSIISFYSNSKNYKERDGIVVPISLPPLALKKFRDELHKMICGPISKI</sequence>
<evidence type="ECO:0000256" key="2">
    <source>
        <dbReference type="ARBA" id="ARBA00022679"/>
    </source>
</evidence>
<keyword evidence="3" id="KW-0012">Acyltransferase</keyword>
<accession>A0A2G9HPC1</accession>
<proteinExistence type="inferred from homology"/>
<protein>
    <submittedName>
        <fullName evidence="3">Benzyl alcohol O-benzoyltransferase</fullName>
        <ecNumber evidence="3">2.3.1.232</ecNumber>
    </submittedName>
</protein>
<gene>
    <name evidence="3" type="ORF">CDL12_07946</name>
</gene>
<evidence type="ECO:0000313" key="4">
    <source>
        <dbReference type="Proteomes" id="UP000231279"/>
    </source>
</evidence>
<comment type="caution">
    <text evidence="3">The sequence shown here is derived from an EMBL/GenBank/DDBJ whole genome shotgun (WGS) entry which is preliminary data.</text>
</comment>
<dbReference type="OrthoDB" id="1483986at2759"/>
<dbReference type="GO" id="GO:0016746">
    <property type="term" value="F:acyltransferase activity"/>
    <property type="evidence" value="ECO:0007669"/>
    <property type="project" value="UniProtKB-KW"/>
</dbReference>
<dbReference type="PANTHER" id="PTHR31147">
    <property type="entry name" value="ACYL TRANSFERASE 4"/>
    <property type="match status" value="1"/>
</dbReference>
<dbReference type="STRING" id="429701.A0A2G9HPC1"/>
<reference evidence="4" key="1">
    <citation type="journal article" date="2018" name="Gigascience">
        <title>Genome assembly of the Pink Ipe (Handroanthus impetiginosus, Bignoniaceae), a highly valued, ecologically keystone Neotropical timber forest tree.</title>
        <authorList>
            <person name="Silva-Junior O.B."/>
            <person name="Grattapaglia D."/>
            <person name="Novaes E."/>
            <person name="Collevatti R.G."/>
        </authorList>
    </citation>
    <scope>NUCLEOTIDE SEQUENCE [LARGE SCALE GENOMIC DNA]</scope>
    <source>
        <strain evidence="4">cv. UFG-1</strain>
    </source>
</reference>
<dbReference type="EC" id="2.3.1.232" evidence="3"/>
<dbReference type="AlphaFoldDB" id="A0A2G9HPC1"/>
<keyword evidence="2 3" id="KW-0808">Transferase</keyword>
<name>A0A2G9HPC1_9LAMI</name>